<feature type="transmembrane region" description="Helical" evidence="1">
    <location>
        <begin position="99"/>
        <end position="121"/>
    </location>
</feature>
<dbReference type="RefSeq" id="WP_054875382.1">
    <property type="nucleotide sequence ID" value="NZ_LKET01000032.1"/>
</dbReference>
<keyword evidence="3" id="KW-1185">Reference proteome</keyword>
<dbReference type="STRING" id="36849.OXPF_23610"/>
<dbReference type="EMBL" id="LKET01000032">
    <property type="protein sequence ID" value="KPU44193.1"/>
    <property type="molecule type" value="Genomic_DNA"/>
</dbReference>
<dbReference type="PANTHER" id="PTHR37309:SF1">
    <property type="entry name" value="SLR0284 PROTEIN"/>
    <property type="match status" value="1"/>
</dbReference>
<keyword evidence="1" id="KW-0812">Transmembrane</keyword>
<feature type="transmembrane region" description="Helical" evidence="1">
    <location>
        <begin position="18"/>
        <end position="36"/>
    </location>
</feature>
<evidence type="ECO:0008006" key="4">
    <source>
        <dbReference type="Google" id="ProtNLM"/>
    </source>
</evidence>
<dbReference type="AlphaFoldDB" id="A0A0P9AFQ5"/>
<sequence length="122" mass="13033">MADNNTANSQRKTGWGGLIIRFVIAAVVLMITAFFTPGYTITNFWTALLQALAIVGLDYIIQMMTGMNASPWGRGLSGFLITAAIIYLTQYIIPGVTVSMIGAVIAALIIGIIEAILPINVI</sequence>
<reference evidence="2 3" key="1">
    <citation type="submission" date="2015-09" db="EMBL/GenBank/DDBJ databases">
        <title>Genome sequence of Oxobacter pfennigii DSM 3222.</title>
        <authorList>
            <person name="Poehlein A."/>
            <person name="Bengelsdorf F.R."/>
            <person name="Schiel-Bengelsdorf B."/>
            <person name="Duerre P."/>
            <person name="Daniel R."/>
        </authorList>
    </citation>
    <scope>NUCLEOTIDE SEQUENCE [LARGE SCALE GENOMIC DNA]</scope>
    <source>
        <strain evidence="2 3">DSM 3222</strain>
    </source>
</reference>
<evidence type="ECO:0000313" key="2">
    <source>
        <dbReference type="EMBL" id="KPU44193.1"/>
    </source>
</evidence>
<dbReference type="Pfam" id="PF04020">
    <property type="entry name" value="Phage_holin_4_2"/>
    <property type="match status" value="1"/>
</dbReference>
<accession>A0A0P9AFQ5</accession>
<name>A0A0P9AFQ5_9CLOT</name>
<feature type="transmembrane region" description="Helical" evidence="1">
    <location>
        <begin position="73"/>
        <end position="93"/>
    </location>
</feature>
<gene>
    <name evidence="2" type="ORF">OXPF_23610</name>
</gene>
<comment type="caution">
    <text evidence="2">The sequence shown here is derived from an EMBL/GenBank/DDBJ whole genome shotgun (WGS) entry which is preliminary data.</text>
</comment>
<protein>
    <recommendedName>
        <fullName evidence="4">Phage holin family protein</fullName>
    </recommendedName>
</protein>
<dbReference type="InterPro" id="IPR007165">
    <property type="entry name" value="Phage_holin_4_2"/>
</dbReference>
<organism evidence="2 3">
    <name type="scientific">Oxobacter pfennigii</name>
    <dbReference type="NCBI Taxonomy" id="36849"/>
    <lineage>
        <taxon>Bacteria</taxon>
        <taxon>Bacillati</taxon>
        <taxon>Bacillota</taxon>
        <taxon>Clostridia</taxon>
        <taxon>Eubacteriales</taxon>
        <taxon>Clostridiaceae</taxon>
        <taxon>Oxobacter</taxon>
    </lineage>
</organism>
<evidence type="ECO:0000256" key="1">
    <source>
        <dbReference type="SAM" id="Phobius"/>
    </source>
</evidence>
<dbReference type="PANTHER" id="PTHR37309">
    <property type="entry name" value="SLR0284 PROTEIN"/>
    <property type="match status" value="1"/>
</dbReference>
<dbReference type="OrthoDB" id="1701386at2"/>
<dbReference type="Proteomes" id="UP000050326">
    <property type="component" value="Unassembled WGS sequence"/>
</dbReference>
<feature type="transmembrane region" description="Helical" evidence="1">
    <location>
        <begin position="42"/>
        <end position="61"/>
    </location>
</feature>
<keyword evidence="1" id="KW-0472">Membrane</keyword>
<proteinExistence type="predicted"/>
<evidence type="ECO:0000313" key="3">
    <source>
        <dbReference type="Proteomes" id="UP000050326"/>
    </source>
</evidence>
<keyword evidence="1" id="KW-1133">Transmembrane helix</keyword>